<dbReference type="EMBL" id="QAAA01000017">
    <property type="protein sequence ID" value="PTN01097.1"/>
    <property type="molecule type" value="Genomic_DNA"/>
</dbReference>
<accession>A0A2T5BPW8</accession>
<dbReference type="RefSeq" id="WP_107893231.1">
    <property type="nucleotide sequence ID" value="NZ_NHSI01000054.1"/>
</dbReference>
<reference evidence="2 3" key="1">
    <citation type="submission" date="2018-04" db="EMBL/GenBank/DDBJ databases">
        <title>Genomic Encyclopedia of Archaeal and Bacterial Type Strains, Phase II (KMG-II): from individual species to whole genera.</title>
        <authorList>
            <person name="Goeker M."/>
        </authorList>
    </citation>
    <scope>NUCLEOTIDE SEQUENCE [LARGE SCALE GENOMIC DNA]</scope>
    <source>
        <strain evidence="2 3">DSM 18064</strain>
    </source>
</reference>
<feature type="region of interest" description="Disordered" evidence="1">
    <location>
        <begin position="49"/>
        <end position="75"/>
    </location>
</feature>
<proteinExistence type="predicted"/>
<comment type="caution">
    <text evidence="2">The sequence shown here is derived from an EMBL/GenBank/DDBJ whole genome shotgun (WGS) entry which is preliminary data.</text>
</comment>
<evidence type="ECO:0000256" key="1">
    <source>
        <dbReference type="SAM" id="MobiDB-lite"/>
    </source>
</evidence>
<keyword evidence="3" id="KW-1185">Reference proteome</keyword>
<organism evidence="2 3">
    <name type="scientific">Rhodovulum imhoffii</name>
    <dbReference type="NCBI Taxonomy" id="365340"/>
    <lineage>
        <taxon>Bacteria</taxon>
        <taxon>Pseudomonadati</taxon>
        <taxon>Pseudomonadota</taxon>
        <taxon>Alphaproteobacteria</taxon>
        <taxon>Rhodobacterales</taxon>
        <taxon>Paracoccaceae</taxon>
        <taxon>Rhodovulum</taxon>
    </lineage>
</organism>
<evidence type="ECO:0000313" key="2">
    <source>
        <dbReference type="EMBL" id="PTN01097.1"/>
    </source>
</evidence>
<protein>
    <submittedName>
        <fullName evidence="2">Uncharacterized protein</fullName>
    </submittedName>
</protein>
<gene>
    <name evidence="2" type="ORF">C8N32_11745</name>
</gene>
<dbReference type="AlphaFoldDB" id="A0A2T5BPW8"/>
<dbReference type="Proteomes" id="UP000243859">
    <property type="component" value="Unassembled WGS sequence"/>
</dbReference>
<sequence length="75" mass="8186">MADHINRQGLRASGLYQNAASRDQIRAHIESVLRSGLVAERVQQGLARGAVGRGGIRHTTPRGRSPWARDQRSTG</sequence>
<name>A0A2T5BPW8_9RHOB</name>
<evidence type="ECO:0000313" key="3">
    <source>
        <dbReference type="Proteomes" id="UP000243859"/>
    </source>
</evidence>